<keyword evidence="4" id="KW-1185">Reference proteome</keyword>
<evidence type="ECO:0000256" key="1">
    <source>
        <dbReference type="SAM" id="Coils"/>
    </source>
</evidence>
<dbReference type="AlphaFoldDB" id="A0A0K6IXD4"/>
<protein>
    <submittedName>
        <fullName evidence="3">Uncharacterized protein</fullName>
    </submittedName>
</protein>
<name>A0A0K6IXD4_9PROT</name>
<proteinExistence type="predicted"/>
<evidence type="ECO:0000313" key="4">
    <source>
        <dbReference type="Proteomes" id="UP000182108"/>
    </source>
</evidence>
<keyword evidence="1" id="KW-0175">Coiled coil</keyword>
<evidence type="ECO:0000313" key="3">
    <source>
        <dbReference type="EMBL" id="CUB07781.1"/>
    </source>
</evidence>
<dbReference type="Proteomes" id="UP000182108">
    <property type="component" value="Unassembled WGS sequence"/>
</dbReference>
<dbReference type="EMBL" id="CYHH01000012">
    <property type="protein sequence ID" value="CUB07781.1"/>
    <property type="molecule type" value="Genomic_DNA"/>
</dbReference>
<feature type="coiled-coil region" evidence="1">
    <location>
        <begin position="29"/>
        <end position="56"/>
    </location>
</feature>
<feature type="region of interest" description="Disordered" evidence="2">
    <location>
        <begin position="74"/>
        <end position="100"/>
    </location>
</feature>
<accession>A0A0K6IXD4</accession>
<sequence length="100" mass="11191">MSETLLIAAAGYVVTLLVAVGGWVFGYRMQSEARRLSRLEKKVNQLESEARARIALEKAACEWLAELTKRSPEAVKRDLRSRGQERSGLRPKMSDSDLPS</sequence>
<evidence type="ECO:0000256" key="2">
    <source>
        <dbReference type="SAM" id="MobiDB-lite"/>
    </source>
</evidence>
<reference evidence="4" key="1">
    <citation type="submission" date="2015-08" db="EMBL/GenBank/DDBJ databases">
        <authorList>
            <person name="Babu N.S."/>
            <person name="Beckwith C.J."/>
            <person name="Beseler K.G."/>
            <person name="Brison A."/>
            <person name="Carone J.V."/>
            <person name="Caskin T.P."/>
            <person name="Diamond M."/>
            <person name="Durham M.E."/>
            <person name="Foxe J.M."/>
            <person name="Go M."/>
            <person name="Henderson B.A."/>
            <person name="Jones I.B."/>
            <person name="McGettigan J.A."/>
            <person name="Micheletti S.J."/>
            <person name="Nasrallah M.E."/>
            <person name="Ortiz D."/>
            <person name="Piller C.R."/>
            <person name="Privatt S.R."/>
            <person name="Schneider S.L."/>
            <person name="Sharp S."/>
            <person name="Smith T.C."/>
            <person name="Stanton J.D."/>
            <person name="Ullery H.E."/>
            <person name="Wilson R.J."/>
            <person name="Serrano M.G."/>
            <person name="Buck G."/>
            <person name="Lee V."/>
            <person name="Wang Y."/>
            <person name="Carvalho R."/>
            <person name="Voegtly L."/>
            <person name="Shi R."/>
            <person name="Duckworth R."/>
            <person name="Johnson A."/>
            <person name="Loviza R."/>
            <person name="Walstead R."/>
            <person name="Shah Z."/>
            <person name="Kiflezghi M."/>
            <person name="Wade K."/>
            <person name="Ball S.L."/>
            <person name="Bradley K.W."/>
            <person name="Asai D.J."/>
            <person name="Bowman C.A."/>
            <person name="Russell D.A."/>
            <person name="Pope W.H."/>
            <person name="Jacobs-Sera D."/>
            <person name="Hendrix R.W."/>
            <person name="Hatfull G.F."/>
        </authorList>
    </citation>
    <scope>NUCLEOTIDE SEQUENCE [LARGE SCALE GENOMIC DNA]</scope>
    <source>
        <strain evidence="4">JCM 19170</strain>
    </source>
</reference>
<dbReference type="RefSeq" id="WP_055424056.1">
    <property type="nucleotide sequence ID" value="NZ_CYHH01000012.1"/>
</dbReference>
<organism evidence="3 4">
    <name type="scientific">Tepidiphilus thermophilus</name>
    <dbReference type="NCBI Taxonomy" id="876478"/>
    <lineage>
        <taxon>Bacteria</taxon>
        <taxon>Pseudomonadati</taxon>
        <taxon>Pseudomonadota</taxon>
        <taxon>Hydrogenophilia</taxon>
        <taxon>Hydrogenophilales</taxon>
        <taxon>Hydrogenophilaceae</taxon>
        <taxon>Tepidiphilus</taxon>
    </lineage>
</organism>
<gene>
    <name evidence="3" type="ORF">Ga0061068_1122</name>
</gene>